<dbReference type="AlphaFoldDB" id="A0A392MZU9"/>
<keyword evidence="3" id="KW-1185">Reference proteome</keyword>
<evidence type="ECO:0000256" key="1">
    <source>
        <dbReference type="SAM" id="Phobius"/>
    </source>
</evidence>
<reference evidence="2 3" key="1">
    <citation type="journal article" date="2018" name="Front. Plant Sci.">
        <title>Red Clover (Trifolium pratense) and Zigzag Clover (T. medium) - A Picture of Genomic Similarities and Differences.</title>
        <authorList>
            <person name="Dluhosova J."/>
            <person name="Istvanek J."/>
            <person name="Nedelnik J."/>
            <person name="Repkova J."/>
        </authorList>
    </citation>
    <scope>NUCLEOTIDE SEQUENCE [LARGE SCALE GENOMIC DNA]</scope>
    <source>
        <strain evidence="3">cv. 10/8</strain>
        <tissue evidence="2">Leaf</tissue>
    </source>
</reference>
<name>A0A392MZU9_9FABA</name>
<feature type="non-terminal residue" evidence="2">
    <location>
        <position position="138"/>
    </location>
</feature>
<feature type="transmembrane region" description="Helical" evidence="1">
    <location>
        <begin position="102"/>
        <end position="127"/>
    </location>
</feature>
<keyword evidence="1" id="KW-1133">Transmembrane helix</keyword>
<feature type="transmembrane region" description="Helical" evidence="1">
    <location>
        <begin position="55"/>
        <end position="82"/>
    </location>
</feature>
<keyword evidence="1" id="KW-0472">Membrane</keyword>
<keyword evidence="1" id="KW-0812">Transmembrane</keyword>
<protein>
    <submittedName>
        <fullName evidence="2">Uncharacterized protein</fullName>
    </submittedName>
</protein>
<organism evidence="2 3">
    <name type="scientific">Trifolium medium</name>
    <dbReference type="NCBI Taxonomy" id="97028"/>
    <lineage>
        <taxon>Eukaryota</taxon>
        <taxon>Viridiplantae</taxon>
        <taxon>Streptophyta</taxon>
        <taxon>Embryophyta</taxon>
        <taxon>Tracheophyta</taxon>
        <taxon>Spermatophyta</taxon>
        <taxon>Magnoliopsida</taxon>
        <taxon>eudicotyledons</taxon>
        <taxon>Gunneridae</taxon>
        <taxon>Pentapetalae</taxon>
        <taxon>rosids</taxon>
        <taxon>fabids</taxon>
        <taxon>Fabales</taxon>
        <taxon>Fabaceae</taxon>
        <taxon>Papilionoideae</taxon>
        <taxon>50 kb inversion clade</taxon>
        <taxon>NPAAA clade</taxon>
        <taxon>Hologalegina</taxon>
        <taxon>IRL clade</taxon>
        <taxon>Trifolieae</taxon>
        <taxon>Trifolium</taxon>
    </lineage>
</organism>
<sequence>MLTRSSALPLSPLWKFLPARSTPVLCSCLVWFSINRRIAVSPPSLPPSTVVVNGFKVGLLVLVKCSGALVLYFCFGLVWPWFHQNHRGFTVLCVASSSMWGFPIVLLLLFTVSSRLSVGGSITMMAVRFIRRTSKYEF</sequence>
<evidence type="ECO:0000313" key="2">
    <source>
        <dbReference type="EMBL" id="MCH93057.1"/>
    </source>
</evidence>
<accession>A0A392MZU9</accession>
<dbReference type="Proteomes" id="UP000265520">
    <property type="component" value="Unassembled WGS sequence"/>
</dbReference>
<comment type="caution">
    <text evidence="2">The sequence shown here is derived from an EMBL/GenBank/DDBJ whole genome shotgun (WGS) entry which is preliminary data.</text>
</comment>
<evidence type="ECO:0000313" key="3">
    <source>
        <dbReference type="Proteomes" id="UP000265520"/>
    </source>
</evidence>
<dbReference type="EMBL" id="LXQA010024073">
    <property type="protein sequence ID" value="MCH93057.1"/>
    <property type="molecule type" value="Genomic_DNA"/>
</dbReference>
<proteinExistence type="predicted"/>